<protein>
    <recommendedName>
        <fullName evidence="3">Endonuclease</fullName>
    </recommendedName>
</protein>
<accession>C6B8P5</accession>
<proteinExistence type="predicted"/>
<dbReference type="OrthoDB" id="5422822at2"/>
<dbReference type="Proteomes" id="UP000002256">
    <property type="component" value="Plasmid pR132503"/>
</dbReference>
<evidence type="ECO:0000313" key="2">
    <source>
        <dbReference type="Proteomes" id="UP000002256"/>
    </source>
</evidence>
<dbReference type="Gene3D" id="1.10.30.50">
    <property type="match status" value="1"/>
</dbReference>
<dbReference type="EMBL" id="CP001625">
    <property type="protein sequence ID" value="ACS60283.1"/>
    <property type="molecule type" value="Genomic_DNA"/>
</dbReference>
<name>C6B8P5_RHILS</name>
<evidence type="ECO:0008006" key="3">
    <source>
        <dbReference type="Google" id="ProtNLM"/>
    </source>
</evidence>
<dbReference type="HOGENOM" id="CLU_071576_0_0_5"/>
<organism evidence="1 2">
    <name type="scientific">Rhizobium leguminosarum bv. trifolii (strain WSM1325)</name>
    <dbReference type="NCBI Taxonomy" id="395491"/>
    <lineage>
        <taxon>Bacteria</taxon>
        <taxon>Pseudomonadati</taxon>
        <taxon>Pseudomonadota</taxon>
        <taxon>Alphaproteobacteria</taxon>
        <taxon>Hyphomicrobiales</taxon>
        <taxon>Rhizobiaceae</taxon>
        <taxon>Rhizobium/Agrobacterium group</taxon>
        <taxon>Rhizobium</taxon>
    </lineage>
</organism>
<gene>
    <name evidence="1" type="ordered locus">Rleg_5462</name>
</gene>
<sequence>MIFIERSDAADSLPVYTKPTVKSDNGAAMISRSADELEKAIAFYTDKTRFKNDAKLTNETFNFTVYKDKGLADVLALDFFHKCVYCESSIGHVMPDDVEHFRPKSEVECDAGSLRPGYYWLAGDWRNLLISCRDCNAPRAHREPGQAKGVAVGKGTQFPLSDPSKRVRNHSGNVKLEEAYRLLIHPCIDDPEEHIIFDESGLAKPAALEGEPSIKGKTSIDVYALQRKVLVERRLAEITKLRGHLLDLISLVRKHERYVAMPINTSFDRLENAKDIRRSLKTIIDMLRPEEEYVGAKRSIIRAAYARGDFDILTAHGIRLDQFLKIKRRRKEPPR</sequence>
<reference evidence="1 2" key="1">
    <citation type="journal article" date="2010" name="Stand. Genomic Sci.">
        <title>Complete genome sequence of Rhizobium leguminosarum bv. trifolii strain WSM1325, an effective microsymbiont of annual Mediterranean clovers.</title>
        <authorList>
            <person name="Reeve W."/>
            <person name="O'Hara G."/>
            <person name="Chain P."/>
            <person name="Ardley J."/>
            <person name="Brau L."/>
            <person name="Nandesena K."/>
            <person name="Tiwari R."/>
            <person name="Copeland A."/>
            <person name="Nolan M."/>
            <person name="Han C."/>
            <person name="Brettin T."/>
            <person name="Land M."/>
            <person name="Ovchinikova G."/>
            <person name="Ivanova N."/>
            <person name="Mavromatis K."/>
            <person name="Markowitz V."/>
            <person name="Kyrpides N."/>
            <person name="Melino V."/>
            <person name="Denton M."/>
            <person name="Yates R."/>
            <person name="Howieson J."/>
        </authorList>
    </citation>
    <scope>NUCLEOTIDE SEQUENCE [LARGE SCALE GENOMIC DNA]</scope>
    <source>
        <strain evidence="2">WSM1325</strain>
        <plasmid evidence="2">Plasmid pR132503</plasmid>
    </source>
</reference>
<evidence type="ECO:0000313" key="1">
    <source>
        <dbReference type="EMBL" id="ACS60283.1"/>
    </source>
</evidence>
<keyword evidence="1" id="KW-0614">Plasmid</keyword>
<dbReference type="AlphaFoldDB" id="C6B8P5"/>
<geneLocation type="plasmid" evidence="1 2">
    <name>pR132503</name>
</geneLocation>
<dbReference type="KEGG" id="rlg:Rleg_5462"/>